<organism evidence="1 2">
    <name type="scientific">Hungatella hathewayi</name>
    <dbReference type="NCBI Taxonomy" id="154046"/>
    <lineage>
        <taxon>Bacteria</taxon>
        <taxon>Bacillati</taxon>
        <taxon>Bacillota</taxon>
        <taxon>Clostridia</taxon>
        <taxon>Lachnospirales</taxon>
        <taxon>Lachnospiraceae</taxon>
        <taxon>Hungatella</taxon>
    </lineage>
</organism>
<dbReference type="Proteomes" id="UP000263014">
    <property type="component" value="Unassembled WGS sequence"/>
</dbReference>
<comment type="caution">
    <text evidence="1">The sequence shown here is derived from an EMBL/GenBank/DDBJ whole genome shotgun (WGS) entry which is preliminary data.</text>
</comment>
<sequence>MYKYMNFSTYLIEMTGLSIYDFSVLEWGPFTEAKNIETVYEFLQEWLEYGPSEQLKERARNDLAERGYIEMGV</sequence>
<accession>A0A374P9A6</accession>
<gene>
    <name evidence="1" type="ORF">DXD79_07090</name>
</gene>
<name>A0A374P9A6_9FIRM</name>
<evidence type="ECO:0000313" key="1">
    <source>
        <dbReference type="EMBL" id="RGJ05787.1"/>
    </source>
</evidence>
<proteinExistence type="predicted"/>
<reference evidence="1 2" key="1">
    <citation type="submission" date="2018-08" db="EMBL/GenBank/DDBJ databases">
        <title>A genome reference for cultivated species of the human gut microbiota.</title>
        <authorList>
            <person name="Zou Y."/>
            <person name="Xue W."/>
            <person name="Luo G."/>
        </authorList>
    </citation>
    <scope>NUCLEOTIDE SEQUENCE [LARGE SCALE GENOMIC DNA]</scope>
    <source>
        <strain evidence="1 2">TM09-12</strain>
    </source>
</reference>
<dbReference type="AlphaFoldDB" id="A0A374P9A6"/>
<dbReference type="RefSeq" id="WP_118033051.1">
    <property type="nucleotide sequence ID" value="NZ_QSON01000003.1"/>
</dbReference>
<protein>
    <submittedName>
        <fullName evidence="1">Uncharacterized protein</fullName>
    </submittedName>
</protein>
<dbReference type="EMBL" id="QSON01000003">
    <property type="protein sequence ID" value="RGJ05787.1"/>
    <property type="molecule type" value="Genomic_DNA"/>
</dbReference>
<evidence type="ECO:0000313" key="2">
    <source>
        <dbReference type="Proteomes" id="UP000263014"/>
    </source>
</evidence>